<dbReference type="WBParaSite" id="TMUE_2000008989.1">
    <property type="protein sequence ID" value="TMUE_2000008989.1"/>
    <property type="gene ID" value="WBGene00287904"/>
</dbReference>
<evidence type="ECO:0000313" key="2">
    <source>
        <dbReference type="WBParaSite" id="TMUE_2000008989.1"/>
    </source>
</evidence>
<accession>A0A5S6QPA2</accession>
<reference evidence="2" key="1">
    <citation type="submission" date="2019-12" db="UniProtKB">
        <authorList>
            <consortium name="WormBaseParasite"/>
        </authorList>
    </citation>
    <scope>IDENTIFICATION</scope>
</reference>
<proteinExistence type="predicted"/>
<organism evidence="1 2">
    <name type="scientific">Trichuris muris</name>
    <name type="common">Mouse whipworm</name>
    <dbReference type="NCBI Taxonomy" id="70415"/>
    <lineage>
        <taxon>Eukaryota</taxon>
        <taxon>Metazoa</taxon>
        <taxon>Ecdysozoa</taxon>
        <taxon>Nematoda</taxon>
        <taxon>Enoplea</taxon>
        <taxon>Dorylaimia</taxon>
        <taxon>Trichinellida</taxon>
        <taxon>Trichuridae</taxon>
        <taxon>Trichuris</taxon>
    </lineage>
</organism>
<protein>
    <submittedName>
        <fullName evidence="2">Uncharacterized protein</fullName>
    </submittedName>
</protein>
<name>A0A5S6QPA2_TRIMR</name>
<dbReference type="AlphaFoldDB" id="A0A5S6QPA2"/>
<keyword evidence="1" id="KW-1185">Reference proteome</keyword>
<evidence type="ECO:0000313" key="1">
    <source>
        <dbReference type="Proteomes" id="UP000046395"/>
    </source>
</evidence>
<dbReference type="Proteomes" id="UP000046395">
    <property type="component" value="Unassembled WGS sequence"/>
</dbReference>
<sequence>MSLGKVSLRFVDGAVHCVYGLNKGCINELHLSAERQGELQSEAMEPYDNAIRQTAQPMCTVPMFVIAQPILIAQPMLTAPPMPTASPMPTIPSDSFADADLAIPADSRHKP</sequence>